<dbReference type="Proteomes" id="UP000646365">
    <property type="component" value="Unassembled WGS sequence"/>
</dbReference>
<comment type="caution">
    <text evidence="1">The sequence shown here is derived from an EMBL/GenBank/DDBJ whole genome shotgun (WGS) entry which is preliminary data.</text>
</comment>
<accession>A0A8J2YS60</accession>
<dbReference type="RefSeq" id="WP_189044728.1">
    <property type="nucleotide sequence ID" value="NZ_BMJQ01000004.1"/>
</dbReference>
<evidence type="ECO:0000313" key="1">
    <source>
        <dbReference type="EMBL" id="GGF12442.1"/>
    </source>
</evidence>
<sequence length="74" mass="8187">MRPKWRRSTRSSFADINGRPGLVLFTSEALFAALTIEASDGRIAAIYPIQSPERLRRLAQALPLGSLPLGFWAC</sequence>
<gene>
    <name evidence="1" type="ORF">GCM10011611_17600</name>
</gene>
<organism evidence="1 2">
    <name type="scientific">Aliidongia dinghuensis</name>
    <dbReference type="NCBI Taxonomy" id="1867774"/>
    <lineage>
        <taxon>Bacteria</taxon>
        <taxon>Pseudomonadati</taxon>
        <taxon>Pseudomonadota</taxon>
        <taxon>Alphaproteobacteria</taxon>
        <taxon>Rhodospirillales</taxon>
        <taxon>Dongiaceae</taxon>
        <taxon>Aliidongia</taxon>
    </lineage>
</organism>
<keyword evidence="2" id="KW-1185">Reference proteome</keyword>
<reference evidence="1" key="2">
    <citation type="submission" date="2020-09" db="EMBL/GenBank/DDBJ databases">
        <authorList>
            <person name="Sun Q."/>
            <person name="Zhou Y."/>
        </authorList>
    </citation>
    <scope>NUCLEOTIDE SEQUENCE</scope>
    <source>
        <strain evidence="1">CGMCC 1.15725</strain>
    </source>
</reference>
<protein>
    <submittedName>
        <fullName evidence="1">Uncharacterized protein</fullName>
    </submittedName>
</protein>
<name>A0A8J2YS60_9PROT</name>
<proteinExistence type="predicted"/>
<reference evidence="1" key="1">
    <citation type="journal article" date="2014" name="Int. J. Syst. Evol. Microbiol.">
        <title>Complete genome sequence of Corynebacterium casei LMG S-19264T (=DSM 44701T), isolated from a smear-ripened cheese.</title>
        <authorList>
            <consortium name="US DOE Joint Genome Institute (JGI-PGF)"/>
            <person name="Walter F."/>
            <person name="Albersmeier A."/>
            <person name="Kalinowski J."/>
            <person name="Ruckert C."/>
        </authorList>
    </citation>
    <scope>NUCLEOTIDE SEQUENCE</scope>
    <source>
        <strain evidence="1">CGMCC 1.15725</strain>
    </source>
</reference>
<evidence type="ECO:0000313" key="2">
    <source>
        <dbReference type="Proteomes" id="UP000646365"/>
    </source>
</evidence>
<dbReference type="AlphaFoldDB" id="A0A8J2YS60"/>
<dbReference type="EMBL" id="BMJQ01000004">
    <property type="protein sequence ID" value="GGF12442.1"/>
    <property type="molecule type" value="Genomic_DNA"/>
</dbReference>